<dbReference type="EMBL" id="CP000743">
    <property type="protein sequence ID" value="ABR55630.1"/>
    <property type="molecule type" value="Genomic_DNA"/>
</dbReference>
<dbReference type="KEGG" id="mae:Maeo_0037"/>
<dbReference type="STRING" id="419665.Maeo_0037"/>
<dbReference type="Pfam" id="PF06508">
    <property type="entry name" value="QueC"/>
    <property type="match status" value="1"/>
</dbReference>
<dbReference type="RefSeq" id="WP_011972762.1">
    <property type="nucleotide sequence ID" value="NC_009635.1"/>
</dbReference>
<dbReference type="eggNOG" id="arCOG00045">
    <property type="taxonomic scope" value="Archaea"/>
</dbReference>
<evidence type="ECO:0000313" key="2">
    <source>
        <dbReference type="Proteomes" id="UP000001106"/>
    </source>
</evidence>
<evidence type="ECO:0000313" key="1">
    <source>
        <dbReference type="EMBL" id="ABR55630.1"/>
    </source>
</evidence>
<dbReference type="Gene3D" id="3.40.50.620">
    <property type="entry name" value="HUPs"/>
    <property type="match status" value="1"/>
</dbReference>
<dbReference type="InterPro" id="IPR014729">
    <property type="entry name" value="Rossmann-like_a/b/a_fold"/>
</dbReference>
<reference evidence="1" key="1">
    <citation type="submission" date="2007-06" db="EMBL/GenBank/DDBJ databases">
        <title>Complete sequence of Methanococcus aeolicus Nankai-3.</title>
        <authorList>
            <consortium name="US DOE Joint Genome Institute"/>
            <person name="Copeland A."/>
            <person name="Lucas S."/>
            <person name="Lapidus A."/>
            <person name="Barry K."/>
            <person name="Glavina del Rio T."/>
            <person name="Dalin E."/>
            <person name="Tice H."/>
            <person name="Pitluck S."/>
            <person name="Chain P."/>
            <person name="Malfatti S."/>
            <person name="Shin M."/>
            <person name="Vergez L."/>
            <person name="Schmutz J."/>
            <person name="Larimer F."/>
            <person name="Land M."/>
            <person name="Hauser L."/>
            <person name="Kyrpides N."/>
            <person name="Lykidis A."/>
            <person name="Sieprawska-Lupa M."/>
            <person name="Whitman W.B."/>
            <person name="Richardson P."/>
        </authorList>
    </citation>
    <scope>NUCLEOTIDE SEQUENCE [LARGE SCALE GENOMIC DNA]</scope>
    <source>
        <strain evidence="1">Nankai-3</strain>
    </source>
</reference>
<dbReference type="Proteomes" id="UP000001106">
    <property type="component" value="Chromosome"/>
</dbReference>
<dbReference type="GeneID" id="5327093"/>
<protein>
    <submittedName>
        <fullName evidence="1">ExsB family protein</fullName>
    </submittedName>
</protein>
<accession>A6UT08</accession>
<gene>
    <name evidence="1" type="ordered locus">Maeo_0037</name>
</gene>
<dbReference type="PANTHER" id="PTHR43169:SF1">
    <property type="entry name" value="ATPASE, PP-LOOP SUPERFAMILY-RELATED"/>
    <property type="match status" value="1"/>
</dbReference>
<dbReference type="InterPro" id="IPR018317">
    <property type="entry name" value="QueC"/>
</dbReference>
<proteinExistence type="predicted"/>
<dbReference type="InterPro" id="IPR012096">
    <property type="entry name" value="ATPase_PP-loop_MJ1638"/>
</dbReference>
<sequence>MHPKIKEIRLISAMDNLINLYNEGTVDKNTYLNLKRLLDNRINGIDNDYEYDNITNNTKQTAIVAFSGGVDSTASTVIASKLFNIIGITAYSDIIMHPDNKKNISNLAKKLKIRHEFLDIDLNEVLKGTVNGKYHPCGRCHTTVESAVLNYALENNIKYIIYGDMLSVGQLSIIRNKNNIVRINMPSFLCLTKNESREILKKNNIVISQKYGCSLLKKSHAFNHNRKFTIQRILREVRAQVIDKEEGLNNILEVLDM</sequence>
<keyword evidence="2" id="KW-1185">Reference proteome</keyword>
<dbReference type="InterPro" id="IPR052188">
    <property type="entry name" value="Ni-pincer_cofactor_biosynth"/>
</dbReference>
<dbReference type="SUPFAM" id="SSF52402">
    <property type="entry name" value="Adenine nucleotide alpha hydrolases-like"/>
    <property type="match status" value="1"/>
</dbReference>
<dbReference type="HOGENOM" id="CLU_077587_0_0_2"/>
<name>A6UT08_META3</name>
<organism evidence="1 2">
    <name type="scientific">Methanococcus aeolicus (strain ATCC BAA-1280 / DSM 17508 / OCM 812 / Nankai-3)</name>
    <dbReference type="NCBI Taxonomy" id="419665"/>
    <lineage>
        <taxon>Archaea</taxon>
        <taxon>Methanobacteriati</taxon>
        <taxon>Methanobacteriota</taxon>
        <taxon>Methanomada group</taxon>
        <taxon>Methanococci</taxon>
        <taxon>Methanococcales</taxon>
        <taxon>Methanococcaceae</taxon>
        <taxon>Methanococcus</taxon>
    </lineage>
</organism>
<dbReference type="PANTHER" id="PTHR43169">
    <property type="entry name" value="EXSB FAMILY PROTEIN"/>
    <property type="match status" value="1"/>
</dbReference>
<dbReference type="AlphaFoldDB" id="A6UT08"/>
<dbReference type="PIRSF" id="PIRSF006601">
    <property type="entry name" value="ATPase_UCP006601"/>
    <property type="match status" value="1"/>
</dbReference>
<dbReference type="OrthoDB" id="85793at2157"/>